<dbReference type="PROSITE" id="PS51257">
    <property type="entry name" value="PROKAR_LIPOPROTEIN"/>
    <property type="match status" value="1"/>
</dbReference>
<evidence type="ECO:0000256" key="2">
    <source>
        <dbReference type="SAM" id="SignalP"/>
    </source>
</evidence>
<accession>A0ABW2SHV8</accession>
<name>A0ABW2SHV8_9ACTO</name>
<protein>
    <submittedName>
        <fullName evidence="3">Substrate-binding domain-containing protein</fullName>
    </submittedName>
</protein>
<organism evidence="3 4">
    <name type="scientific">Schaalia naturae</name>
    <dbReference type="NCBI Taxonomy" id="635203"/>
    <lineage>
        <taxon>Bacteria</taxon>
        <taxon>Bacillati</taxon>
        <taxon>Actinomycetota</taxon>
        <taxon>Actinomycetes</taxon>
        <taxon>Actinomycetales</taxon>
        <taxon>Actinomycetaceae</taxon>
        <taxon>Schaalia</taxon>
    </lineage>
</organism>
<keyword evidence="1 2" id="KW-0732">Signal</keyword>
<dbReference type="RefSeq" id="WP_380971135.1">
    <property type="nucleotide sequence ID" value="NZ_JBHTEF010000001.1"/>
</dbReference>
<keyword evidence="4" id="KW-1185">Reference proteome</keyword>
<dbReference type="PANTHER" id="PTHR30006:SF2">
    <property type="entry name" value="ABC TRANSPORTER SUBSTRATE-BINDING PROTEIN"/>
    <property type="match status" value="1"/>
</dbReference>
<comment type="caution">
    <text evidence="3">The sequence shown here is derived from an EMBL/GenBank/DDBJ whole genome shotgun (WGS) entry which is preliminary data.</text>
</comment>
<gene>
    <name evidence="3" type="ORF">ACFQWG_00425</name>
</gene>
<dbReference type="Gene3D" id="3.40.190.10">
    <property type="entry name" value="Periplasmic binding protein-like II"/>
    <property type="match status" value="2"/>
</dbReference>
<dbReference type="PANTHER" id="PTHR30006">
    <property type="entry name" value="THIAMINE-BINDING PERIPLASMIC PROTEIN-RELATED"/>
    <property type="match status" value="1"/>
</dbReference>
<feature type="signal peptide" evidence="2">
    <location>
        <begin position="1"/>
        <end position="21"/>
    </location>
</feature>
<proteinExistence type="predicted"/>
<reference evidence="4" key="1">
    <citation type="journal article" date="2019" name="Int. J. Syst. Evol. Microbiol.">
        <title>The Global Catalogue of Microorganisms (GCM) 10K type strain sequencing project: providing services to taxonomists for standard genome sequencing and annotation.</title>
        <authorList>
            <consortium name="The Broad Institute Genomics Platform"/>
            <consortium name="The Broad Institute Genome Sequencing Center for Infectious Disease"/>
            <person name="Wu L."/>
            <person name="Ma J."/>
        </authorList>
    </citation>
    <scope>NUCLEOTIDE SEQUENCE [LARGE SCALE GENOMIC DNA]</scope>
    <source>
        <strain evidence="4">CCUG 56698</strain>
    </source>
</reference>
<feature type="chain" id="PRO_5045378865" evidence="2">
    <location>
        <begin position="22"/>
        <end position="385"/>
    </location>
</feature>
<dbReference type="Pfam" id="PF13531">
    <property type="entry name" value="SBP_bac_11"/>
    <property type="match status" value="1"/>
</dbReference>
<dbReference type="EMBL" id="JBHTEF010000001">
    <property type="protein sequence ID" value="MFC7579700.1"/>
    <property type="molecule type" value="Genomic_DNA"/>
</dbReference>
<dbReference type="Proteomes" id="UP001596527">
    <property type="component" value="Unassembled WGS sequence"/>
</dbReference>
<sequence>MARVHQAGVGCIAVVIAAALAGCTPSVDPAADPASDPFAAPIVPGLSSTVVTGGDEQSGLLAVTPRRGSGTVTVAVPAGQAFSDELARDFLRATGFTLVQVEIDDDGLAAAAVATPEGQDAAGSADVLIGLDATDALTGTDSSVLSGSAPEDAATPEGTELAGAPGAIAYARDDVCVLADTQWFAANKIDPPSSVDDLASSAYAPLLEIPDPSATAEGRAFVQLTGQAKGDGASGWWAQLLASGAQVQSGDAAVQAWTAASASGARPLLVAPESLAATTVNNTATESSAAPVGSTCLTRYLYAARTADPADPDGAESFLAYLLGARAQQALAEESIATPLVAAAAQDTPIGWFSTPTGDAVALSEEDLGRTKDWLAAWEKELSSR</sequence>
<dbReference type="SUPFAM" id="SSF53850">
    <property type="entry name" value="Periplasmic binding protein-like II"/>
    <property type="match status" value="1"/>
</dbReference>
<evidence type="ECO:0000313" key="4">
    <source>
        <dbReference type="Proteomes" id="UP001596527"/>
    </source>
</evidence>
<evidence type="ECO:0000256" key="1">
    <source>
        <dbReference type="ARBA" id="ARBA00022729"/>
    </source>
</evidence>
<evidence type="ECO:0000313" key="3">
    <source>
        <dbReference type="EMBL" id="MFC7579700.1"/>
    </source>
</evidence>